<keyword evidence="3" id="KW-1185">Reference proteome</keyword>
<sequence>MEQGGVFLLFWISLALINAAIAENKNRSRSFWCCLSLLVGPFATLLLVVWEKEPEPRIKPKKKRLY</sequence>
<keyword evidence="1" id="KW-0812">Transmembrane</keyword>
<dbReference type="AlphaFoldDB" id="A0A4R4EJR0"/>
<gene>
    <name evidence="2" type="ORF">E0485_03165</name>
</gene>
<name>A0A4R4EJR0_9BACL</name>
<dbReference type="Proteomes" id="UP000295418">
    <property type="component" value="Unassembled WGS sequence"/>
</dbReference>
<evidence type="ECO:0000256" key="1">
    <source>
        <dbReference type="SAM" id="Phobius"/>
    </source>
</evidence>
<protein>
    <submittedName>
        <fullName evidence="2">Antitermination protein NusB</fullName>
    </submittedName>
</protein>
<feature type="transmembrane region" description="Helical" evidence="1">
    <location>
        <begin position="29"/>
        <end position="50"/>
    </location>
</feature>
<comment type="caution">
    <text evidence="2">The sequence shown here is derived from an EMBL/GenBank/DDBJ whole genome shotgun (WGS) entry which is preliminary data.</text>
</comment>
<keyword evidence="1" id="KW-1133">Transmembrane helix</keyword>
<reference evidence="2 3" key="1">
    <citation type="submission" date="2019-03" db="EMBL/GenBank/DDBJ databases">
        <authorList>
            <person name="Kim M.K.M."/>
        </authorList>
    </citation>
    <scope>NUCLEOTIDE SEQUENCE [LARGE SCALE GENOMIC DNA]</scope>
    <source>
        <strain evidence="2 3">18JY21-1</strain>
    </source>
</reference>
<evidence type="ECO:0000313" key="3">
    <source>
        <dbReference type="Proteomes" id="UP000295418"/>
    </source>
</evidence>
<organism evidence="2 3">
    <name type="scientific">Paenibacillus albiflavus</name>
    <dbReference type="NCBI Taxonomy" id="2545760"/>
    <lineage>
        <taxon>Bacteria</taxon>
        <taxon>Bacillati</taxon>
        <taxon>Bacillota</taxon>
        <taxon>Bacilli</taxon>
        <taxon>Bacillales</taxon>
        <taxon>Paenibacillaceae</taxon>
        <taxon>Paenibacillus</taxon>
    </lineage>
</organism>
<accession>A0A4R4EJR0</accession>
<keyword evidence="1" id="KW-0472">Membrane</keyword>
<proteinExistence type="predicted"/>
<dbReference type="EMBL" id="SKFG01000002">
    <property type="protein sequence ID" value="TCZ80219.1"/>
    <property type="molecule type" value="Genomic_DNA"/>
</dbReference>
<dbReference type="OrthoDB" id="6053908at2"/>
<dbReference type="RefSeq" id="WP_132416529.1">
    <property type="nucleotide sequence ID" value="NZ_SKFG01000002.1"/>
</dbReference>
<evidence type="ECO:0000313" key="2">
    <source>
        <dbReference type="EMBL" id="TCZ80219.1"/>
    </source>
</evidence>